<dbReference type="InterPro" id="IPR036322">
    <property type="entry name" value="WD40_repeat_dom_sf"/>
</dbReference>
<dbReference type="GO" id="GO:0005634">
    <property type="term" value="C:nucleus"/>
    <property type="evidence" value="ECO:0007669"/>
    <property type="project" value="UniProtKB-SubCell"/>
</dbReference>
<comment type="subcellular location">
    <subcellularLocation>
        <location evidence="1 6">Nucleus</location>
    </subcellularLocation>
</comment>
<reference evidence="10" key="2">
    <citation type="journal article" date="2020" name="Nat. Commun.">
        <title>Large-scale genome sequencing of mycorrhizal fungi provides insights into the early evolution of symbiotic traits.</title>
        <authorList>
            <person name="Miyauchi S."/>
            <person name="Kiss E."/>
            <person name="Kuo A."/>
            <person name="Drula E."/>
            <person name="Kohler A."/>
            <person name="Sanchez-Garcia M."/>
            <person name="Morin E."/>
            <person name="Andreopoulos B."/>
            <person name="Barry K.W."/>
            <person name="Bonito G."/>
            <person name="Buee M."/>
            <person name="Carver A."/>
            <person name="Chen C."/>
            <person name="Cichocki N."/>
            <person name="Clum A."/>
            <person name="Culley D."/>
            <person name="Crous P.W."/>
            <person name="Fauchery L."/>
            <person name="Girlanda M."/>
            <person name="Hayes R.D."/>
            <person name="Keri Z."/>
            <person name="LaButti K."/>
            <person name="Lipzen A."/>
            <person name="Lombard V."/>
            <person name="Magnuson J."/>
            <person name="Maillard F."/>
            <person name="Murat C."/>
            <person name="Nolan M."/>
            <person name="Ohm R.A."/>
            <person name="Pangilinan J."/>
            <person name="Pereira M.F."/>
            <person name="Perotto S."/>
            <person name="Peter M."/>
            <person name="Pfister S."/>
            <person name="Riley R."/>
            <person name="Sitrit Y."/>
            <person name="Stielow J.B."/>
            <person name="Szollosi G."/>
            <person name="Zifcakova L."/>
            <person name="Stursova M."/>
            <person name="Spatafora J.W."/>
            <person name="Tedersoo L."/>
            <person name="Vaario L.M."/>
            <person name="Yamada A."/>
            <person name="Yan M."/>
            <person name="Wang P."/>
            <person name="Xu J."/>
            <person name="Bruns T."/>
            <person name="Baldrian P."/>
            <person name="Vilgalys R."/>
            <person name="Dunand C."/>
            <person name="Henrissat B."/>
            <person name="Grigoriev I.V."/>
            <person name="Hibbett D."/>
            <person name="Nagy L.G."/>
            <person name="Martin F.M."/>
        </authorList>
    </citation>
    <scope>NUCLEOTIDE SEQUENCE</scope>
    <source>
        <strain evidence="10">BED1</strain>
    </source>
</reference>
<keyword evidence="11" id="KW-1185">Reference proteome</keyword>
<dbReference type="GO" id="GO:0043527">
    <property type="term" value="C:tRNA methyltransferase complex"/>
    <property type="evidence" value="ECO:0007669"/>
    <property type="project" value="TreeGrafter"/>
</dbReference>
<dbReference type="GO" id="GO:0005829">
    <property type="term" value="C:cytosol"/>
    <property type="evidence" value="ECO:0007669"/>
    <property type="project" value="TreeGrafter"/>
</dbReference>
<reference evidence="10" key="1">
    <citation type="submission" date="2019-10" db="EMBL/GenBank/DDBJ databases">
        <authorList>
            <consortium name="DOE Joint Genome Institute"/>
            <person name="Kuo A."/>
            <person name="Miyauchi S."/>
            <person name="Kiss E."/>
            <person name="Drula E."/>
            <person name="Kohler A."/>
            <person name="Sanchez-Garcia M."/>
            <person name="Andreopoulos B."/>
            <person name="Barry K.W."/>
            <person name="Bonito G."/>
            <person name="Buee M."/>
            <person name="Carver A."/>
            <person name="Chen C."/>
            <person name="Cichocki N."/>
            <person name="Clum A."/>
            <person name="Culley D."/>
            <person name="Crous P.W."/>
            <person name="Fauchery L."/>
            <person name="Girlanda M."/>
            <person name="Hayes R."/>
            <person name="Keri Z."/>
            <person name="LaButti K."/>
            <person name="Lipzen A."/>
            <person name="Lombard V."/>
            <person name="Magnuson J."/>
            <person name="Maillard F."/>
            <person name="Morin E."/>
            <person name="Murat C."/>
            <person name="Nolan M."/>
            <person name="Ohm R."/>
            <person name="Pangilinan J."/>
            <person name="Pereira M."/>
            <person name="Perotto S."/>
            <person name="Peter M."/>
            <person name="Riley R."/>
            <person name="Sitrit Y."/>
            <person name="Stielow B."/>
            <person name="Szollosi G."/>
            <person name="Zifcakova L."/>
            <person name="Stursova M."/>
            <person name="Spatafora J.W."/>
            <person name="Tedersoo L."/>
            <person name="Vaario L.-M."/>
            <person name="Yamada A."/>
            <person name="Yan M."/>
            <person name="Wang P."/>
            <person name="Xu J."/>
            <person name="Bruns T."/>
            <person name="Baldrian P."/>
            <person name="Vilgalys R."/>
            <person name="Henrissat B."/>
            <person name="Grigoriev I.V."/>
            <person name="Hibbett D."/>
            <person name="Nagy L.G."/>
            <person name="Martin F.M."/>
        </authorList>
    </citation>
    <scope>NUCLEOTIDE SEQUENCE</scope>
    <source>
        <strain evidence="10">BED1</strain>
    </source>
</reference>
<dbReference type="HAMAP" id="MF_03056">
    <property type="entry name" value="TRM82"/>
    <property type="match status" value="1"/>
</dbReference>
<dbReference type="Pfam" id="PF00400">
    <property type="entry name" value="WD40"/>
    <property type="match status" value="1"/>
</dbReference>
<dbReference type="PANTHER" id="PTHR16288">
    <property type="entry name" value="WD40 REPEAT PROTEIN 4"/>
    <property type="match status" value="1"/>
</dbReference>
<evidence type="ECO:0008006" key="12">
    <source>
        <dbReference type="Google" id="ProtNLM"/>
    </source>
</evidence>
<evidence type="ECO:0000256" key="6">
    <source>
        <dbReference type="HAMAP-Rule" id="MF_03056"/>
    </source>
</evidence>
<feature type="region of interest" description="Disordered" evidence="8">
    <location>
        <begin position="526"/>
        <end position="598"/>
    </location>
</feature>
<feature type="chain" id="PRO_5042250068" description="Transfer RNA methyltransferase 82" evidence="9">
    <location>
        <begin position="17"/>
        <end position="598"/>
    </location>
</feature>
<keyword evidence="4 6" id="KW-0677">Repeat</keyword>
<dbReference type="PANTHER" id="PTHR16288:SF0">
    <property type="entry name" value="TRNA (GUANINE-N(7)-)-METHYLTRANSFERASE NON-CATALYTIC SUBUNIT WDR4"/>
    <property type="match status" value="1"/>
</dbReference>
<name>A0AAD4C615_BOLED</name>
<comment type="function">
    <text evidence="6">Required for the formation of N(7)-methylguanine at position 46 (m7G46) in tRNA. In the complex, it is required to stabilize and induce conformational changes of the catalytic subunit.</text>
</comment>
<keyword evidence="9" id="KW-0732">Signal</keyword>
<dbReference type="InterPro" id="IPR019775">
    <property type="entry name" value="WD40_repeat_CS"/>
</dbReference>
<dbReference type="InterPro" id="IPR028884">
    <property type="entry name" value="Trm82"/>
</dbReference>
<organism evidence="10 11">
    <name type="scientific">Boletus edulis BED1</name>
    <dbReference type="NCBI Taxonomy" id="1328754"/>
    <lineage>
        <taxon>Eukaryota</taxon>
        <taxon>Fungi</taxon>
        <taxon>Dikarya</taxon>
        <taxon>Basidiomycota</taxon>
        <taxon>Agaricomycotina</taxon>
        <taxon>Agaricomycetes</taxon>
        <taxon>Agaricomycetidae</taxon>
        <taxon>Boletales</taxon>
        <taxon>Boletineae</taxon>
        <taxon>Boletaceae</taxon>
        <taxon>Boletoideae</taxon>
        <taxon>Boletus</taxon>
    </lineage>
</organism>
<sequence>MLGKSVMSVHVCHVWSMLWILESQLWVRVGLLKQQKEALLFLDIARAWGNVRKLEQKLTQAKWDETNTTAKLYKIQAEEAERRSDTAEARVGTIRNSIRMTGGTLCNTSIQKCRRISEDSIQLGTADTCDEKITERSNEAYEYCPNHTVVLSGPHVQALDTHFSREDQVALIHSGPIRCSGTTRDGRYLATTGDDKRLKIWDLESLTLLSTRELPKKPTSIEFSRDTDVLVADKFGDVFRWTPPETAGGTLPTHETPPHGELILGHASLLTGCLLTPDEKFIITADRDEHIRVSWYPKGYVIESYCLGHKKYVSAIHIPLASPAKLISGGGDVELKVWDWMTGRLQQNITVFPAVEPFIKVKRRISACLELEGSEVQGIEGSQTTCDIVFVVHKISSFLASGENHIVFSVVGATAIFDFIMAETHNQPDIKHYDFGKPVIDFTVCGEGIIWVLLDADFSEESDASNEHPRKLVQIVQWSIDKFVDAGSSMLLDSLNTICSLPATAEDLQTLDLYSDLVTLPKSIDREQGSQGNEAEPTEGCPSGSVGLTKRALGRQKHKRALEKLHHEQLDSRDVPGRDAKKMKAGPDYEELNSMQYE</sequence>
<feature type="signal peptide" evidence="9">
    <location>
        <begin position="1"/>
        <end position="16"/>
    </location>
</feature>
<keyword evidence="2 6" id="KW-0853">WD repeat</keyword>
<dbReference type="PROSITE" id="PS50294">
    <property type="entry name" value="WD_REPEATS_REGION"/>
    <property type="match status" value="1"/>
</dbReference>
<dbReference type="PROSITE" id="PS50082">
    <property type="entry name" value="WD_REPEATS_2"/>
    <property type="match status" value="1"/>
</dbReference>
<dbReference type="InterPro" id="IPR015943">
    <property type="entry name" value="WD40/YVTN_repeat-like_dom_sf"/>
</dbReference>
<dbReference type="PROSITE" id="PS00678">
    <property type="entry name" value="WD_REPEATS_1"/>
    <property type="match status" value="1"/>
</dbReference>
<dbReference type="SUPFAM" id="SSF50978">
    <property type="entry name" value="WD40 repeat-like"/>
    <property type="match status" value="1"/>
</dbReference>
<comment type="similarity">
    <text evidence="6">Belongs to the WD repeat TRM82 family.</text>
</comment>
<evidence type="ECO:0000256" key="1">
    <source>
        <dbReference type="ARBA" id="ARBA00004123"/>
    </source>
</evidence>
<feature type="compositionally biased region" description="Basic and acidic residues" evidence="8">
    <location>
        <begin position="562"/>
        <end position="587"/>
    </location>
</feature>
<evidence type="ECO:0000256" key="9">
    <source>
        <dbReference type="SAM" id="SignalP"/>
    </source>
</evidence>
<dbReference type="Proteomes" id="UP001194468">
    <property type="component" value="Unassembled WGS sequence"/>
</dbReference>
<evidence type="ECO:0000313" key="11">
    <source>
        <dbReference type="Proteomes" id="UP001194468"/>
    </source>
</evidence>
<evidence type="ECO:0000256" key="3">
    <source>
        <dbReference type="ARBA" id="ARBA00022694"/>
    </source>
</evidence>
<comment type="caution">
    <text evidence="10">The sequence shown here is derived from an EMBL/GenBank/DDBJ whole genome shotgun (WGS) entry which is preliminary data.</text>
</comment>
<dbReference type="GO" id="GO:0106004">
    <property type="term" value="P:tRNA (guanine-N7)-methylation"/>
    <property type="evidence" value="ECO:0007669"/>
    <property type="project" value="UniProtKB-UniRule"/>
</dbReference>
<evidence type="ECO:0000256" key="4">
    <source>
        <dbReference type="ARBA" id="ARBA00022737"/>
    </source>
</evidence>
<evidence type="ECO:0000256" key="8">
    <source>
        <dbReference type="SAM" id="MobiDB-lite"/>
    </source>
</evidence>
<dbReference type="Gene3D" id="2.130.10.10">
    <property type="entry name" value="YVTN repeat-like/Quinoprotein amine dehydrogenase"/>
    <property type="match status" value="2"/>
</dbReference>
<protein>
    <recommendedName>
        <fullName evidence="12">Transfer RNA methyltransferase 82</fullName>
    </recommendedName>
</protein>
<evidence type="ECO:0000256" key="2">
    <source>
        <dbReference type="ARBA" id="ARBA00022574"/>
    </source>
</evidence>
<evidence type="ECO:0000256" key="5">
    <source>
        <dbReference type="ARBA" id="ARBA00023242"/>
    </source>
</evidence>
<gene>
    <name evidence="10" type="ORF">L210DRAFT_3627704</name>
</gene>
<evidence type="ECO:0000313" key="10">
    <source>
        <dbReference type="EMBL" id="KAF8449214.1"/>
    </source>
</evidence>
<accession>A0AAD4C615</accession>
<keyword evidence="3 6" id="KW-0819">tRNA processing</keyword>
<dbReference type="SMART" id="SM00320">
    <property type="entry name" value="WD40"/>
    <property type="match status" value="3"/>
</dbReference>
<dbReference type="InterPro" id="IPR001680">
    <property type="entry name" value="WD40_rpt"/>
</dbReference>
<proteinExistence type="inferred from homology"/>
<comment type="pathway">
    <text evidence="6">tRNA modification; N(7)-methylguanine-tRNA biosynthesis.</text>
</comment>
<feature type="compositionally biased region" description="Basic residues" evidence="8">
    <location>
        <begin position="552"/>
        <end position="561"/>
    </location>
</feature>
<evidence type="ECO:0000256" key="7">
    <source>
        <dbReference type="PROSITE-ProRule" id="PRU00221"/>
    </source>
</evidence>
<dbReference type="EMBL" id="WHUW01000003">
    <property type="protein sequence ID" value="KAF8449214.1"/>
    <property type="molecule type" value="Genomic_DNA"/>
</dbReference>
<feature type="repeat" description="WD" evidence="7">
    <location>
        <begin position="170"/>
        <end position="211"/>
    </location>
</feature>
<dbReference type="AlphaFoldDB" id="A0AAD4C615"/>
<keyword evidence="5 6" id="KW-0539">Nucleus</keyword>